<evidence type="ECO:0000313" key="3">
    <source>
        <dbReference type="Proteomes" id="UP001597173"/>
    </source>
</evidence>
<dbReference type="Proteomes" id="UP001597173">
    <property type="component" value="Unassembled WGS sequence"/>
</dbReference>
<keyword evidence="1" id="KW-0812">Transmembrane</keyword>
<organism evidence="2 3">
    <name type="scientific">Mycoplana ramosa</name>
    <name type="common">Mycoplana bullata</name>
    <dbReference type="NCBI Taxonomy" id="40837"/>
    <lineage>
        <taxon>Bacteria</taxon>
        <taxon>Pseudomonadati</taxon>
        <taxon>Pseudomonadota</taxon>
        <taxon>Alphaproteobacteria</taxon>
        <taxon>Hyphomicrobiales</taxon>
        <taxon>Rhizobiaceae</taxon>
        <taxon>Mycoplana</taxon>
    </lineage>
</organism>
<proteinExistence type="predicted"/>
<gene>
    <name evidence="2" type="ORF">ACFQ33_10220</name>
</gene>
<comment type="caution">
    <text evidence="2">The sequence shown here is derived from an EMBL/GenBank/DDBJ whole genome shotgun (WGS) entry which is preliminary data.</text>
</comment>
<evidence type="ECO:0000256" key="1">
    <source>
        <dbReference type="SAM" id="Phobius"/>
    </source>
</evidence>
<sequence>MLQPPRDHAECPRSTAGDLARLRADKRKWRIIGLLGIAGCAFFAAALLFVFS</sequence>
<reference evidence="3" key="1">
    <citation type="journal article" date="2019" name="Int. J. Syst. Evol. Microbiol.">
        <title>The Global Catalogue of Microorganisms (GCM) 10K type strain sequencing project: providing services to taxonomists for standard genome sequencing and annotation.</title>
        <authorList>
            <consortium name="The Broad Institute Genomics Platform"/>
            <consortium name="The Broad Institute Genome Sequencing Center for Infectious Disease"/>
            <person name="Wu L."/>
            <person name="Ma J."/>
        </authorList>
    </citation>
    <scope>NUCLEOTIDE SEQUENCE [LARGE SCALE GENOMIC DNA]</scope>
    <source>
        <strain evidence="3">CCUG 55609</strain>
    </source>
</reference>
<name>A0ABW3YWH5_MYCRA</name>
<accession>A0ABW3YWH5</accession>
<protein>
    <submittedName>
        <fullName evidence="2">Uncharacterized protein</fullName>
    </submittedName>
</protein>
<keyword evidence="1" id="KW-1133">Transmembrane helix</keyword>
<dbReference type="RefSeq" id="WP_374838428.1">
    <property type="nucleotide sequence ID" value="NZ_JBHEEW010000007.1"/>
</dbReference>
<dbReference type="EMBL" id="JBHTNF010000005">
    <property type="protein sequence ID" value="MFD1328265.1"/>
    <property type="molecule type" value="Genomic_DNA"/>
</dbReference>
<evidence type="ECO:0000313" key="2">
    <source>
        <dbReference type="EMBL" id="MFD1328265.1"/>
    </source>
</evidence>
<keyword evidence="1" id="KW-0472">Membrane</keyword>
<feature type="transmembrane region" description="Helical" evidence="1">
    <location>
        <begin position="31"/>
        <end position="51"/>
    </location>
</feature>
<keyword evidence="3" id="KW-1185">Reference proteome</keyword>